<sequence length="223" mass="24982">MHLAALGVLHQKSCVYTPQQNSIVERKHRYLLHVARTLRLHAVLPIHFWGDALLNATYLINRTPTPVLQGNIPFELLFNQLPLYSHLGIFGSLYFASILPKPPDKFGARAFKGVFLVLDISPRKGVITRHVQFFETIFLFKEIKSSPSTTLFPDLQVLVDPLEDTLFLTQERDSPSANNSPDNSLSPTDSDWVSSSEDTTNVNSPEVSSPTVPSPIIEHVRPT</sequence>
<proteinExistence type="predicted"/>
<dbReference type="InterPro" id="IPR036397">
    <property type="entry name" value="RNaseH_sf"/>
</dbReference>
<dbReference type="GO" id="GO:0003676">
    <property type="term" value="F:nucleic acid binding"/>
    <property type="evidence" value="ECO:0007669"/>
    <property type="project" value="InterPro"/>
</dbReference>
<evidence type="ECO:0000313" key="3">
    <source>
        <dbReference type="Proteomes" id="UP000077755"/>
    </source>
</evidence>
<dbReference type="EMBL" id="CP093344">
    <property type="protein sequence ID" value="WOG86416.1"/>
    <property type="molecule type" value="Genomic_DNA"/>
</dbReference>
<dbReference type="SUPFAM" id="SSF53098">
    <property type="entry name" value="Ribonuclease H-like"/>
    <property type="match status" value="1"/>
</dbReference>
<evidence type="ECO:0008006" key="4">
    <source>
        <dbReference type="Google" id="ProtNLM"/>
    </source>
</evidence>
<organism evidence="2 3">
    <name type="scientific">Daucus carota subsp. sativus</name>
    <name type="common">Carrot</name>
    <dbReference type="NCBI Taxonomy" id="79200"/>
    <lineage>
        <taxon>Eukaryota</taxon>
        <taxon>Viridiplantae</taxon>
        <taxon>Streptophyta</taxon>
        <taxon>Embryophyta</taxon>
        <taxon>Tracheophyta</taxon>
        <taxon>Spermatophyta</taxon>
        <taxon>Magnoliopsida</taxon>
        <taxon>eudicotyledons</taxon>
        <taxon>Gunneridae</taxon>
        <taxon>Pentapetalae</taxon>
        <taxon>asterids</taxon>
        <taxon>campanulids</taxon>
        <taxon>Apiales</taxon>
        <taxon>Apiaceae</taxon>
        <taxon>Apioideae</taxon>
        <taxon>Scandiceae</taxon>
        <taxon>Daucinae</taxon>
        <taxon>Daucus</taxon>
        <taxon>Daucus sect. Daucus</taxon>
    </lineage>
</organism>
<dbReference type="InterPro" id="IPR039537">
    <property type="entry name" value="Retrotran_Ty1/copia-like"/>
</dbReference>
<dbReference type="Proteomes" id="UP000077755">
    <property type="component" value="Chromosome 2"/>
</dbReference>
<dbReference type="PANTHER" id="PTHR42648">
    <property type="entry name" value="TRANSPOSASE, PUTATIVE-RELATED"/>
    <property type="match status" value="1"/>
</dbReference>
<feature type="compositionally biased region" description="Low complexity" evidence="1">
    <location>
        <begin position="204"/>
        <end position="217"/>
    </location>
</feature>
<dbReference type="AlphaFoldDB" id="A0AAF1ANA1"/>
<evidence type="ECO:0000256" key="1">
    <source>
        <dbReference type="SAM" id="MobiDB-lite"/>
    </source>
</evidence>
<dbReference type="Gene3D" id="3.30.420.10">
    <property type="entry name" value="Ribonuclease H-like superfamily/Ribonuclease H"/>
    <property type="match status" value="1"/>
</dbReference>
<accession>A0AAF1ANA1</accession>
<feature type="compositionally biased region" description="Low complexity" evidence="1">
    <location>
        <begin position="175"/>
        <end position="187"/>
    </location>
</feature>
<evidence type="ECO:0000313" key="2">
    <source>
        <dbReference type="EMBL" id="WOG86416.1"/>
    </source>
</evidence>
<reference evidence="2" key="2">
    <citation type="submission" date="2022-03" db="EMBL/GenBank/DDBJ databases">
        <title>Draft title - Genomic analysis of global carrot germplasm unveils the trajectory of domestication and the origin of high carotenoid orange carrot.</title>
        <authorList>
            <person name="Iorizzo M."/>
            <person name="Ellison S."/>
            <person name="Senalik D."/>
            <person name="Macko-Podgorni A."/>
            <person name="Grzebelus D."/>
            <person name="Bostan H."/>
            <person name="Rolling W."/>
            <person name="Curaba J."/>
            <person name="Simon P."/>
        </authorList>
    </citation>
    <scope>NUCLEOTIDE SEQUENCE</scope>
    <source>
        <tissue evidence="2">Leaf</tissue>
    </source>
</reference>
<feature type="region of interest" description="Disordered" evidence="1">
    <location>
        <begin position="170"/>
        <end position="223"/>
    </location>
</feature>
<keyword evidence="3" id="KW-1185">Reference proteome</keyword>
<reference evidence="2" key="1">
    <citation type="journal article" date="2016" name="Nat. Genet.">
        <title>A high-quality carrot genome assembly provides new insights into carotenoid accumulation and asterid genome evolution.</title>
        <authorList>
            <person name="Iorizzo M."/>
            <person name="Ellison S."/>
            <person name="Senalik D."/>
            <person name="Zeng P."/>
            <person name="Satapoomin P."/>
            <person name="Huang J."/>
            <person name="Bowman M."/>
            <person name="Iovene M."/>
            <person name="Sanseverino W."/>
            <person name="Cavagnaro P."/>
            <person name="Yildiz M."/>
            <person name="Macko-Podgorni A."/>
            <person name="Moranska E."/>
            <person name="Grzebelus E."/>
            <person name="Grzebelus D."/>
            <person name="Ashrafi H."/>
            <person name="Zheng Z."/>
            <person name="Cheng S."/>
            <person name="Spooner D."/>
            <person name="Van Deynze A."/>
            <person name="Simon P."/>
        </authorList>
    </citation>
    <scope>NUCLEOTIDE SEQUENCE</scope>
    <source>
        <tissue evidence="2">Leaf</tissue>
    </source>
</reference>
<gene>
    <name evidence="2" type="ORF">DCAR_0205620</name>
</gene>
<feature type="compositionally biased region" description="Polar residues" evidence="1">
    <location>
        <begin position="188"/>
        <end position="203"/>
    </location>
</feature>
<dbReference type="InterPro" id="IPR012337">
    <property type="entry name" value="RNaseH-like_sf"/>
</dbReference>
<dbReference type="PANTHER" id="PTHR42648:SF31">
    <property type="entry name" value="RNA-DIRECTED DNA POLYMERASE"/>
    <property type="match status" value="1"/>
</dbReference>
<name>A0AAF1ANA1_DAUCS</name>
<protein>
    <recommendedName>
        <fullName evidence="4">Integrase catalytic domain-containing protein</fullName>
    </recommendedName>
</protein>